<evidence type="ECO:0000259" key="1">
    <source>
        <dbReference type="Pfam" id="PF08751"/>
    </source>
</evidence>
<protein>
    <submittedName>
        <fullName evidence="2">Conjugative transfer protein TraI</fullName>
    </submittedName>
</protein>
<accession>A0A378KK91</accession>
<dbReference type="Pfam" id="PF08751">
    <property type="entry name" value="TrwC"/>
    <property type="match status" value="1"/>
</dbReference>
<name>A0A378KK91_9GAMM</name>
<dbReference type="Proteomes" id="UP000254677">
    <property type="component" value="Unassembled WGS sequence"/>
</dbReference>
<keyword evidence="3" id="KW-1185">Reference proteome</keyword>
<organism evidence="2 3">
    <name type="scientific">Legionella donaldsonii</name>
    <dbReference type="NCBI Taxonomy" id="45060"/>
    <lineage>
        <taxon>Bacteria</taxon>
        <taxon>Pseudomonadati</taxon>
        <taxon>Pseudomonadota</taxon>
        <taxon>Gammaproteobacteria</taxon>
        <taxon>Legionellales</taxon>
        <taxon>Legionellaceae</taxon>
        <taxon>Legionella</taxon>
    </lineage>
</organism>
<evidence type="ECO:0000313" key="3">
    <source>
        <dbReference type="Proteomes" id="UP000254677"/>
    </source>
</evidence>
<dbReference type="InterPro" id="IPR014862">
    <property type="entry name" value="TrwC"/>
</dbReference>
<feature type="domain" description="TrwC relaxase" evidence="1">
    <location>
        <begin position="10"/>
        <end position="245"/>
    </location>
</feature>
<dbReference type="NCBIfam" id="TIGR02686">
    <property type="entry name" value="relax_trwC"/>
    <property type="match status" value="1"/>
</dbReference>
<reference evidence="2 3" key="1">
    <citation type="submission" date="2018-06" db="EMBL/GenBank/DDBJ databases">
        <authorList>
            <consortium name="Pathogen Informatics"/>
            <person name="Doyle S."/>
        </authorList>
    </citation>
    <scope>NUCLEOTIDE SEQUENCE [LARGE SCALE GENOMIC DNA]</scope>
    <source>
        <strain evidence="2 3">NCTC13292</strain>
    </source>
</reference>
<dbReference type="SUPFAM" id="SSF55464">
    <property type="entry name" value="Origin of replication-binding domain, RBD-like"/>
    <property type="match status" value="1"/>
</dbReference>
<dbReference type="OrthoDB" id="1634048at2"/>
<dbReference type="InterPro" id="IPR014059">
    <property type="entry name" value="TraI/TrwC_relax"/>
</dbReference>
<dbReference type="EMBL" id="UGOA01000002">
    <property type="protein sequence ID" value="STX84005.1"/>
    <property type="molecule type" value="Genomic_DNA"/>
</dbReference>
<proteinExistence type="predicted"/>
<dbReference type="AlphaFoldDB" id="A0A378KK91"/>
<dbReference type="NCBIfam" id="NF041492">
    <property type="entry name" value="MobF"/>
    <property type="match status" value="1"/>
</dbReference>
<evidence type="ECO:0000313" key="2">
    <source>
        <dbReference type="EMBL" id="STX84005.1"/>
    </source>
</evidence>
<gene>
    <name evidence="2" type="primary">traI_5</name>
    <name evidence="2" type="ORF">NCTC13292_03208</name>
</gene>
<dbReference type="RefSeq" id="WP_115222871.1">
    <property type="nucleotide sequence ID" value="NZ_UGOA01000002.1"/>
</dbReference>
<sequence>MLSVQPLKSAQGAADYYTAAFNYYAGDAEALRWLGKGSERLGLTGIVEKEQMLAFLEGHLPNGQVLKNKKGEHRPGFDMTFSAPKSVSILSGLGADSMLSQLHDKAVEKAIGLIEKEFAQARVVIGGKVHYVDTGNLVVAAFRQPSSRANDPALHTHGVTMNITFTSEDGKARSLASDINGNFGVIEQLQQHVSYAGLLYRTELANLLKEQGYRLRDVGKGMFEIDGVPEGVLKEFSTRRADIEEK</sequence>